<gene>
    <name evidence="1" type="ORF">ENK37_11685</name>
</gene>
<evidence type="ECO:0000313" key="1">
    <source>
        <dbReference type="EMBL" id="HGY10690.1"/>
    </source>
</evidence>
<comment type="caution">
    <text evidence="1">The sequence shown here is derived from an EMBL/GenBank/DDBJ whole genome shotgun (WGS) entry which is preliminary data.</text>
</comment>
<accession>A0A7C4VI04</accession>
<proteinExistence type="predicted"/>
<dbReference type="EMBL" id="DRPZ01000291">
    <property type="protein sequence ID" value="HGY10690.1"/>
    <property type="molecule type" value="Genomic_DNA"/>
</dbReference>
<dbReference type="Proteomes" id="UP000885759">
    <property type="component" value="Unassembled WGS sequence"/>
</dbReference>
<reference evidence="1" key="1">
    <citation type="journal article" date="2020" name="mSystems">
        <title>Genome- and Community-Level Interaction Insights into Carbon Utilization and Element Cycling Functions of Hydrothermarchaeota in Hydrothermal Sediment.</title>
        <authorList>
            <person name="Zhou Z."/>
            <person name="Liu Y."/>
            <person name="Xu W."/>
            <person name="Pan J."/>
            <person name="Luo Z.H."/>
            <person name="Li M."/>
        </authorList>
    </citation>
    <scope>NUCLEOTIDE SEQUENCE [LARGE SCALE GENOMIC DNA]</scope>
    <source>
        <strain evidence="1">HyVt-570</strain>
    </source>
</reference>
<dbReference type="AlphaFoldDB" id="A0A7C4VI04"/>
<sequence>MKPRLAWFALFSVLTLGYAQTYWYYPYQVSPAVLNFNPTTDAMVCAAWLNVTPSPAGVTVSGFTPPGCPPQPPVVVWGEDPDTHTVTYAALFSAKYYGKGRANNHNTGLDTLIRYHKLYWALRIAASGDLSAVQAQLGPPLTTPPITSPPLSVATWYDWQSSQDVSYGDPVATEVTNHRKNHWFCQVYYNGKRCWSAVLTWALPVRLVVNGDELGSYQIVIDPGPIVSRSASTLSVRGGRFERPVIRPVPAEAP</sequence>
<protein>
    <submittedName>
        <fullName evidence="1">Uncharacterized protein</fullName>
    </submittedName>
</protein>
<organism evidence="1">
    <name type="scientific">Oceanithermus profundus</name>
    <dbReference type="NCBI Taxonomy" id="187137"/>
    <lineage>
        <taxon>Bacteria</taxon>
        <taxon>Thermotogati</taxon>
        <taxon>Deinococcota</taxon>
        <taxon>Deinococci</taxon>
        <taxon>Thermales</taxon>
        <taxon>Thermaceae</taxon>
        <taxon>Oceanithermus</taxon>
    </lineage>
</organism>
<name>A0A7C4VI04_9DEIN</name>